<evidence type="ECO:0000313" key="2">
    <source>
        <dbReference type="EMBL" id="CAK9043492.1"/>
    </source>
</evidence>
<sequence>MANSDDVLFRFILQWSLAIDGLARWLEEVVIPSLLRCSACWSYSCDASAVLRGTRLGTDGTGGLGRVVDVQWSFKRGPQENLDFLLSRINARSEATGHPSVVAVFGFGANIGDNQLHFGLARPSEVSGLGGCYDWRTTPQLSPLAHKYLHDFSWCVMDRSRVSKGFAFTMAIADGT</sequence>
<reference evidence="1 3" key="1">
    <citation type="submission" date="2024-02" db="EMBL/GenBank/DDBJ databases">
        <authorList>
            <person name="Chen Y."/>
            <person name="Shah S."/>
            <person name="Dougan E. K."/>
            <person name="Thang M."/>
            <person name="Chan C."/>
        </authorList>
    </citation>
    <scope>NUCLEOTIDE SEQUENCE [LARGE SCALE GENOMIC DNA]</scope>
</reference>
<dbReference type="Proteomes" id="UP001642464">
    <property type="component" value="Unassembled WGS sequence"/>
</dbReference>
<proteinExistence type="predicted"/>
<protein>
    <submittedName>
        <fullName evidence="1">Uncharacterized protein</fullName>
    </submittedName>
</protein>
<accession>A0ABP0LXK0</accession>
<comment type="caution">
    <text evidence="1">The sequence shown here is derived from an EMBL/GenBank/DDBJ whole genome shotgun (WGS) entry which is preliminary data.</text>
</comment>
<organism evidence="1 3">
    <name type="scientific">Durusdinium trenchii</name>
    <dbReference type="NCBI Taxonomy" id="1381693"/>
    <lineage>
        <taxon>Eukaryota</taxon>
        <taxon>Sar</taxon>
        <taxon>Alveolata</taxon>
        <taxon>Dinophyceae</taxon>
        <taxon>Suessiales</taxon>
        <taxon>Symbiodiniaceae</taxon>
        <taxon>Durusdinium</taxon>
    </lineage>
</organism>
<name>A0ABP0LXK0_9DINO</name>
<evidence type="ECO:0000313" key="3">
    <source>
        <dbReference type="Proteomes" id="UP001642464"/>
    </source>
</evidence>
<dbReference type="EMBL" id="CAXAMM010018469">
    <property type="protein sequence ID" value="CAK9043492.1"/>
    <property type="molecule type" value="Genomic_DNA"/>
</dbReference>
<evidence type="ECO:0000313" key="1">
    <source>
        <dbReference type="EMBL" id="CAK9043461.1"/>
    </source>
</evidence>
<dbReference type="EMBL" id="CAXAMM010018447">
    <property type="protein sequence ID" value="CAK9043461.1"/>
    <property type="molecule type" value="Genomic_DNA"/>
</dbReference>
<gene>
    <name evidence="1" type="ORF">SCF082_LOCUS24835</name>
    <name evidence="2" type="ORF">SCF082_LOCUS24845</name>
</gene>
<keyword evidence="3" id="KW-1185">Reference proteome</keyword>